<organism evidence="4 5">
    <name type="scientific">Corynebacterium incognita</name>
    <dbReference type="NCBI Taxonomy" id="2754725"/>
    <lineage>
        <taxon>Bacteria</taxon>
        <taxon>Bacillati</taxon>
        <taxon>Actinomycetota</taxon>
        <taxon>Actinomycetes</taxon>
        <taxon>Mycobacteriales</taxon>
        <taxon>Corynebacteriaceae</taxon>
        <taxon>Corynebacterium</taxon>
    </lineage>
</organism>
<accession>A0A7G7CQB2</accession>
<dbReference type="SUPFAM" id="SSF51261">
    <property type="entry name" value="Duplicated hybrid motif"/>
    <property type="match status" value="1"/>
</dbReference>
<name>A0A7G7CQB2_9CORY</name>
<dbReference type="PANTHER" id="PTHR21666">
    <property type="entry name" value="PEPTIDASE-RELATED"/>
    <property type="match status" value="1"/>
</dbReference>
<dbReference type="CDD" id="cd12797">
    <property type="entry name" value="M23_peptidase"/>
    <property type="match status" value="1"/>
</dbReference>
<evidence type="ECO:0000313" key="5">
    <source>
        <dbReference type="Proteomes" id="UP000515743"/>
    </source>
</evidence>
<dbReference type="InterPro" id="IPR011055">
    <property type="entry name" value="Dup_hybrid_motif"/>
</dbReference>
<dbReference type="AlphaFoldDB" id="A0A7G7CQB2"/>
<evidence type="ECO:0000256" key="2">
    <source>
        <dbReference type="SAM" id="MobiDB-lite"/>
    </source>
</evidence>
<feature type="domain" description="M23ase beta-sheet core" evidence="3">
    <location>
        <begin position="47"/>
        <end position="127"/>
    </location>
</feature>
<dbReference type="EMBL" id="CP059404">
    <property type="protein sequence ID" value="QNE89778.1"/>
    <property type="molecule type" value="Genomic_DNA"/>
</dbReference>
<evidence type="ECO:0000313" key="4">
    <source>
        <dbReference type="EMBL" id="QNE89778.1"/>
    </source>
</evidence>
<dbReference type="GO" id="GO:0004222">
    <property type="term" value="F:metalloendopeptidase activity"/>
    <property type="evidence" value="ECO:0007669"/>
    <property type="project" value="TreeGrafter"/>
</dbReference>
<dbReference type="RefSeq" id="WP_185176152.1">
    <property type="nucleotide sequence ID" value="NZ_CP059404.1"/>
</dbReference>
<gene>
    <name evidence="4" type="ORF">H0194_01595</name>
</gene>
<feature type="region of interest" description="Disordered" evidence="2">
    <location>
        <begin position="22"/>
        <end position="52"/>
    </location>
</feature>
<feature type="compositionally biased region" description="Basic and acidic residues" evidence="2">
    <location>
        <begin position="38"/>
        <end position="51"/>
    </location>
</feature>
<reference evidence="4 5" key="1">
    <citation type="submission" date="2020-07" db="EMBL/GenBank/DDBJ databases">
        <title>Complete genome and description of Corynebacterium incognita strain Marseille-Q3630 sp. nov.</title>
        <authorList>
            <person name="Boxberger M."/>
        </authorList>
    </citation>
    <scope>NUCLEOTIDE SEQUENCE [LARGE SCALE GENOMIC DNA]</scope>
    <source>
        <strain evidence="4 5">Marseille-Q3630</strain>
    </source>
</reference>
<dbReference type="KEGG" id="cik:H0194_01595"/>
<dbReference type="PANTHER" id="PTHR21666:SF289">
    <property type="entry name" value="L-ALA--D-GLU ENDOPEPTIDASE"/>
    <property type="match status" value="1"/>
</dbReference>
<evidence type="ECO:0000256" key="1">
    <source>
        <dbReference type="ARBA" id="ARBA00022729"/>
    </source>
</evidence>
<dbReference type="InterPro" id="IPR050570">
    <property type="entry name" value="Cell_wall_metabolism_enzyme"/>
</dbReference>
<dbReference type="InterPro" id="IPR016047">
    <property type="entry name" value="M23ase_b-sheet_dom"/>
</dbReference>
<evidence type="ECO:0000259" key="3">
    <source>
        <dbReference type="Pfam" id="PF01551"/>
    </source>
</evidence>
<sequence length="150" mass="15799">MKRKGIASGFVVLSLMLSGWVDPASGQRSPSRVTRGFEQPEKEWSPGHRGVDVPLEPGAPVLAAGAGRVAFVGVVAGTPVVSVDHPEGFRTTYQPVHAAVSRGDVVAEGEVIGRLGHGHPGLHWGAKTGPDTYFDPLELLDAPVIRLKPL</sequence>
<dbReference type="Pfam" id="PF01551">
    <property type="entry name" value="Peptidase_M23"/>
    <property type="match status" value="1"/>
</dbReference>
<keyword evidence="1" id="KW-0732">Signal</keyword>
<keyword evidence="5" id="KW-1185">Reference proteome</keyword>
<dbReference type="Gene3D" id="2.70.70.10">
    <property type="entry name" value="Glucose Permease (Domain IIA)"/>
    <property type="match status" value="1"/>
</dbReference>
<proteinExistence type="predicted"/>
<protein>
    <submittedName>
        <fullName evidence="4">M23 family metallopeptidase</fullName>
    </submittedName>
</protein>
<dbReference type="Proteomes" id="UP000515743">
    <property type="component" value="Chromosome"/>
</dbReference>